<evidence type="ECO:0000256" key="2">
    <source>
        <dbReference type="ARBA" id="ARBA00022729"/>
    </source>
</evidence>
<feature type="signal peptide" evidence="3">
    <location>
        <begin position="1"/>
        <end position="24"/>
    </location>
</feature>
<comment type="similarity">
    <text evidence="1">Belongs to the insulin family.</text>
</comment>
<comment type="caution">
    <text evidence="5">The sequence shown here is derived from an EMBL/GenBank/DDBJ whole genome shotgun (WGS) entry which is preliminary data.</text>
</comment>
<dbReference type="Gene3D" id="1.10.100.10">
    <property type="entry name" value="Insulin-like"/>
    <property type="match status" value="1"/>
</dbReference>
<proteinExistence type="inferred from homology"/>
<sequence length="97" mass="10992">MNSKIVFAFFTLLLVSASVVPVQGSVDGNTQIRLCGIKLIRFLEHTCDHKYVRKPKVPVQGGLAFQCCTNKCSLNFLKSFCEDPEKARDFPSSFYRR</sequence>
<keyword evidence="6" id="KW-1185">Reference proteome</keyword>
<dbReference type="SUPFAM" id="SSF56994">
    <property type="entry name" value="Insulin-like"/>
    <property type="match status" value="1"/>
</dbReference>
<reference evidence="5" key="1">
    <citation type="submission" date="2023-06" db="EMBL/GenBank/DDBJ databases">
        <title>Genomic analysis of the entomopathogenic nematode Steinernema hermaphroditum.</title>
        <authorList>
            <person name="Schwarz E.M."/>
            <person name="Heppert J.K."/>
            <person name="Baniya A."/>
            <person name="Schwartz H.T."/>
            <person name="Tan C.-H."/>
            <person name="Antoshechkin I."/>
            <person name="Sternberg P.W."/>
            <person name="Goodrich-Blair H."/>
            <person name="Dillman A.R."/>
        </authorList>
    </citation>
    <scope>NUCLEOTIDE SEQUENCE</scope>
    <source>
        <strain evidence="5">PS9179</strain>
        <tissue evidence="5">Whole animal</tissue>
    </source>
</reference>
<dbReference type="EMBL" id="JAUCMV010000005">
    <property type="protein sequence ID" value="KAK0393281.1"/>
    <property type="molecule type" value="Genomic_DNA"/>
</dbReference>
<organism evidence="5 6">
    <name type="scientific">Steinernema hermaphroditum</name>
    <dbReference type="NCBI Taxonomy" id="289476"/>
    <lineage>
        <taxon>Eukaryota</taxon>
        <taxon>Metazoa</taxon>
        <taxon>Ecdysozoa</taxon>
        <taxon>Nematoda</taxon>
        <taxon>Chromadorea</taxon>
        <taxon>Rhabditida</taxon>
        <taxon>Tylenchina</taxon>
        <taxon>Panagrolaimomorpha</taxon>
        <taxon>Strongyloidoidea</taxon>
        <taxon>Steinernematidae</taxon>
        <taxon>Steinernema</taxon>
    </lineage>
</organism>
<gene>
    <name evidence="5" type="ORF">QR680_000130</name>
</gene>
<feature type="chain" id="PRO_5041391928" description="Insulin-like domain-containing protein" evidence="3">
    <location>
        <begin position="25"/>
        <end position="97"/>
    </location>
</feature>
<dbReference type="InterPro" id="IPR022352">
    <property type="entry name" value="Ins/IGF/rlx"/>
</dbReference>
<dbReference type="InterPro" id="IPR036438">
    <property type="entry name" value="Insulin-like_sf"/>
</dbReference>
<evidence type="ECO:0000259" key="4">
    <source>
        <dbReference type="SMART" id="SM00078"/>
    </source>
</evidence>
<evidence type="ECO:0000256" key="3">
    <source>
        <dbReference type="SAM" id="SignalP"/>
    </source>
</evidence>
<dbReference type="GO" id="GO:0005576">
    <property type="term" value="C:extracellular region"/>
    <property type="evidence" value="ECO:0007669"/>
    <property type="project" value="InterPro"/>
</dbReference>
<accession>A0AA39GUC7</accession>
<feature type="domain" description="Insulin-like" evidence="4">
    <location>
        <begin position="32"/>
        <end position="81"/>
    </location>
</feature>
<dbReference type="InterPro" id="IPR022353">
    <property type="entry name" value="Insulin_CS"/>
</dbReference>
<protein>
    <recommendedName>
        <fullName evidence="4">Insulin-like domain-containing protein</fullName>
    </recommendedName>
</protein>
<dbReference type="SMART" id="SM00078">
    <property type="entry name" value="IlGF"/>
    <property type="match status" value="1"/>
</dbReference>
<dbReference type="GO" id="GO:0005179">
    <property type="term" value="F:hormone activity"/>
    <property type="evidence" value="ECO:0007669"/>
    <property type="project" value="InterPro"/>
</dbReference>
<evidence type="ECO:0000313" key="6">
    <source>
        <dbReference type="Proteomes" id="UP001175271"/>
    </source>
</evidence>
<dbReference type="PROSITE" id="PS00262">
    <property type="entry name" value="INSULIN"/>
    <property type="match status" value="1"/>
</dbReference>
<evidence type="ECO:0000256" key="1">
    <source>
        <dbReference type="ARBA" id="ARBA00009034"/>
    </source>
</evidence>
<keyword evidence="2 3" id="KW-0732">Signal</keyword>
<dbReference type="InterPro" id="IPR016179">
    <property type="entry name" value="Insulin-like"/>
</dbReference>
<dbReference type="Proteomes" id="UP001175271">
    <property type="component" value="Unassembled WGS sequence"/>
</dbReference>
<dbReference type="AlphaFoldDB" id="A0AA39GUC7"/>
<dbReference type="PRINTS" id="PR00276">
    <property type="entry name" value="INSULINFAMLY"/>
</dbReference>
<name>A0AA39GUC7_9BILA</name>
<evidence type="ECO:0000313" key="5">
    <source>
        <dbReference type="EMBL" id="KAK0393281.1"/>
    </source>
</evidence>